<evidence type="ECO:0000256" key="14">
    <source>
        <dbReference type="ARBA" id="ARBA00023288"/>
    </source>
</evidence>
<keyword evidence="9" id="KW-0406">Ion transport</keyword>
<feature type="compositionally biased region" description="Polar residues" evidence="15">
    <location>
        <begin position="410"/>
        <end position="431"/>
    </location>
</feature>
<feature type="domain" description="Polysaccharide export protein N-terminal" evidence="16">
    <location>
        <begin position="72"/>
        <end position="135"/>
    </location>
</feature>
<evidence type="ECO:0000256" key="2">
    <source>
        <dbReference type="ARBA" id="ARBA00009450"/>
    </source>
</evidence>
<dbReference type="Pfam" id="PF10531">
    <property type="entry name" value="SLBB"/>
    <property type="match status" value="2"/>
</dbReference>
<organism evidence="19 20">
    <name type="scientific">Eiseniibacteriota bacterium</name>
    <dbReference type="NCBI Taxonomy" id="2212470"/>
    <lineage>
        <taxon>Bacteria</taxon>
        <taxon>Candidatus Eiseniibacteriota</taxon>
    </lineage>
</organism>
<keyword evidence="12" id="KW-0564">Palmitate</keyword>
<dbReference type="Gene3D" id="3.10.560.10">
    <property type="entry name" value="Outer membrane lipoprotein wza domain like"/>
    <property type="match status" value="3"/>
</dbReference>
<feature type="region of interest" description="Disordered" evidence="15">
    <location>
        <begin position="41"/>
        <end position="73"/>
    </location>
</feature>
<keyword evidence="13" id="KW-0998">Cell outer membrane</keyword>
<keyword evidence="4" id="KW-1134">Transmembrane beta strand</keyword>
<feature type="region of interest" description="Disordered" evidence="15">
    <location>
        <begin position="410"/>
        <end position="456"/>
    </location>
</feature>
<dbReference type="InterPro" id="IPR054765">
    <property type="entry name" value="SLBB_dom"/>
</dbReference>
<evidence type="ECO:0000256" key="5">
    <source>
        <dbReference type="ARBA" id="ARBA00022597"/>
    </source>
</evidence>
<name>A0A538SXV2_UNCEI</name>
<comment type="subcellular location">
    <subcellularLocation>
        <location evidence="1">Cell outer membrane</location>
        <topology evidence="1">Multi-pass membrane protein</topology>
    </subcellularLocation>
</comment>
<evidence type="ECO:0008006" key="21">
    <source>
        <dbReference type="Google" id="ProtNLM"/>
    </source>
</evidence>
<keyword evidence="5" id="KW-0762">Sugar transport</keyword>
<keyword evidence="6" id="KW-0812">Transmembrane</keyword>
<evidence type="ECO:0000256" key="1">
    <source>
        <dbReference type="ARBA" id="ARBA00004571"/>
    </source>
</evidence>
<comment type="similarity">
    <text evidence="2">Belongs to the BexD/CtrA/VexA family.</text>
</comment>
<evidence type="ECO:0000256" key="15">
    <source>
        <dbReference type="SAM" id="MobiDB-lite"/>
    </source>
</evidence>
<evidence type="ECO:0000259" key="16">
    <source>
        <dbReference type="Pfam" id="PF02563"/>
    </source>
</evidence>
<feature type="domain" description="SLBB" evidence="18">
    <location>
        <begin position="153"/>
        <end position="226"/>
    </location>
</feature>
<evidence type="ECO:0000313" key="20">
    <source>
        <dbReference type="Proteomes" id="UP000319829"/>
    </source>
</evidence>
<accession>A0A538SXV2</accession>
<dbReference type="GO" id="GO:0046930">
    <property type="term" value="C:pore complex"/>
    <property type="evidence" value="ECO:0007669"/>
    <property type="project" value="UniProtKB-KW"/>
</dbReference>
<comment type="caution">
    <text evidence="19">The sequence shown here is derived from an EMBL/GenBank/DDBJ whole genome shotgun (WGS) entry which is preliminary data.</text>
</comment>
<dbReference type="EMBL" id="VBOU01000003">
    <property type="protein sequence ID" value="TMQ56217.1"/>
    <property type="molecule type" value="Genomic_DNA"/>
</dbReference>
<dbReference type="PANTHER" id="PTHR33619">
    <property type="entry name" value="POLYSACCHARIDE EXPORT PROTEIN GFCE-RELATED"/>
    <property type="match status" value="1"/>
</dbReference>
<gene>
    <name evidence="19" type="ORF">E6K74_00635</name>
</gene>
<evidence type="ECO:0000256" key="8">
    <source>
        <dbReference type="ARBA" id="ARBA00023047"/>
    </source>
</evidence>
<dbReference type="GO" id="GO:0015159">
    <property type="term" value="F:polysaccharide transmembrane transporter activity"/>
    <property type="evidence" value="ECO:0007669"/>
    <property type="project" value="InterPro"/>
</dbReference>
<dbReference type="GO" id="GO:0009279">
    <property type="term" value="C:cell outer membrane"/>
    <property type="evidence" value="ECO:0007669"/>
    <property type="project" value="UniProtKB-SubCell"/>
</dbReference>
<keyword evidence="8" id="KW-0625">Polysaccharide transport</keyword>
<proteinExistence type="inferred from homology"/>
<dbReference type="InterPro" id="IPR003715">
    <property type="entry name" value="Poly_export_N"/>
</dbReference>
<keyword evidence="11" id="KW-0472">Membrane</keyword>
<keyword evidence="10" id="KW-0626">Porin</keyword>
<protein>
    <recommendedName>
        <fullName evidence="21">Soluble ligand binding domain-containing protein</fullName>
    </recommendedName>
</protein>
<evidence type="ECO:0000256" key="4">
    <source>
        <dbReference type="ARBA" id="ARBA00022452"/>
    </source>
</evidence>
<dbReference type="Proteomes" id="UP000319829">
    <property type="component" value="Unassembled WGS sequence"/>
</dbReference>
<reference evidence="19 20" key="1">
    <citation type="journal article" date="2019" name="Nat. Microbiol.">
        <title>Mediterranean grassland soil C-N compound turnover is dependent on rainfall and depth, and is mediated by genomically divergent microorganisms.</title>
        <authorList>
            <person name="Diamond S."/>
            <person name="Andeer P.F."/>
            <person name="Li Z."/>
            <person name="Crits-Christoph A."/>
            <person name="Burstein D."/>
            <person name="Anantharaman K."/>
            <person name="Lane K.R."/>
            <person name="Thomas B.C."/>
            <person name="Pan C."/>
            <person name="Northen T.R."/>
            <person name="Banfield J.F."/>
        </authorList>
    </citation>
    <scope>NUCLEOTIDE SEQUENCE [LARGE SCALE GENOMIC DNA]</scope>
    <source>
        <strain evidence="19">WS_4</strain>
    </source>
</reference>
<dbReference type="InterPro" id="IPR049712">
    <property type="entry name" value="Poly_export"/>
</dbReference>
<dbReference type="AlphaFoldDB" id="A0A538SXV2"/>
<evidence type="ECO:0000313" key="19">
    <source>
        <dbReference type="EMBL" id="TMQ56217.1"/>
    </source>
</evidence>
<evidence type="ECO:0000256" key="11">
    <source>
        <dbReference type="ARBA" id="ARBA00023136"/>
    </source>
</evidence>
<keyword evidence="7" id="KW-0732">Signal</keyword>
<evidence type="ECO:0000259" key="18">
    <source>
        <dbReference type="Pfam" id="PF22461"/>
    </source>
</evidence>
<evidence type="ECO:0000256" key="7">
    <source>
        <dbReference type="ARBA" id="ARBA00022729"/>
    </source>
</evidence>
<dbReference type="Gene3D" id="3.30.1950.10">
    <property type="entry name" value="wza like domain"/>
    <property type="match status" value="1"/>
</dbReference>
<dbReference type="GO" id="GO:0015288">
    <property type="term" value="F:porin activity"/>
    <property type="evidence" value="ECO:0007669"/>
    <property type="project" value="UniProtKB-KW"/>
</dbReference>
<dbReference type="Pfam" id="PF22461">
    <property type="entry name" value="SLBB_2"/>
    <property type="match status" value="1"/>
</dbReference>
<dbReference type="PANTHER" id="PTHR33619:SF3">
    <property type="entry name" value="POLYSACCHARIDE EXPORT PROTEIN GFCE-RELATED"/>
    <property type="match status" value="1"/>
</dbReference>
<dbReference type="GO" id="GO:0006811">
    <property type="term" value="P:monoatomic ion transport"/>
    <property type="evidence" value="ECO:0007669"/>
    <property type="project" value="UniProtKB-KW"/>
</dbReference>
<evidence type="ECO:0000256" key="12">
    <source>
        <dbReference type="ARBA" id="ARBA00023139"/>
    </source>
</evidence>
<feature type="domain" description="Soluble ligand binding" evidence="17">
    <location>
        <begin position="235"/>
        <end position="282"/>
    </location>
</feature>
<dbReference type="Pfam" id="PF02563">
    <property type="entry name" value="Poly_export"/>
    <property type="match status" value="1"/>
</dbReference>
<evidence type="ECO:0000256" key="6">
    <source>
        <dbReference type="ARBA" id="ARBA00022692"/>
    </source>
</evidence>
<keyword evidence="3" id="KW-0813">Transport</keyword>
<feature type="domain" description="Soluble ligand binding" evidence="17">
    <location>
        <begin position="324"/>
        <end position="365"/>
    </location>
</feature>
<sequence length="456" mass="48198">MVPSPTSPAGRGLPPGFPHALRIAALVMPLVVGAWGAPPAQAQTGELSSPRAILSPADPRTISPPIEGRVDPDTYRVGPGDEFAFRHSDLLDPKILRVSPAGEILFPDAGAVFVAGLTLREAEAKVRESLRSYVRGKGLVFTLYRPRQFRLPVLGEVRRPGAVTLTAPVRASEAIEAAGGIGPGGAKRGIVVRRGPDSLGVDLVRYGTAGDLSGNPLVFETDVVFVPVSGRWIEIFGAVPHPGRYDLIPGDRVSDLVALAGRPLPEAALDQAELERFDAGRVGERRPIPLVGALAAPRSAEDLELREGDRLFIPARAHYNEGAVVWVEGEVTHPGPYSIRDGADGIRSVLTRAGGFTEFADLSRVCASVGPSPPISLAFSQPATVRTSASRAPRATAILRSWMGTTSSYHAAFPQSPSKGRSGRRASSPTNRDGGRRTTYARPVASRSGPTRAICA</sequence>
<evidence type="ECO:0000259" key="17">
    <source>
        <dbReference type="Pfam" id="PF10531"/>
    </source>
</evidence>
<evidence type="ECO:0000256" key="13">
    <source>
        <dbReference type="ARBA" id="ARBA00023237"/>
    </source>
</evidence>
<dbReference type="InterPro" id="IPR019554">
    <property type="entry name" value="Soluble_ligand-bd"/>
</dbReference>
<evidence type="ECO:0000256" key="3">
    <source>
        <dbReference type="ARBA" id="ARBA00022448"/>
    </source>
</evidence>
<evidence type="ECO:0000256" key="10">
    <source>
        <dbReference type="ARBA" id="ARBA00023114"/>
    </source>
</evidence>
<evidence type="ECO:0000256" key="9">
    <source>
        <dbReference type="ARBA" id="ARBA00023065"/>
    </source>
</evidence>
<keyword evidence="14" id="KW-0449">Lipoprotein</keyword>